<dbReference type="PRINTS" id="PR00463">
    <property type="entry name" value="EP450I"/>
</dbReference>
<dbReference type="GO" id="GO:0016125">
    <property type="term" value="P:sterol metabolic process"/>
    <property type="evidence" value="ECO:0007669"/>
    <property type="project" value="TreeGrafter"/>
</dbReference>
<evidence type="ECO:0000313" key="14">
    <source>
        <dbReference type="Proteomes" id="UP001237642"/>
    </source>
</evidence>
<keyword evidence="5 10" id="KW-0479">Metal-binding</keyword>
<dbReference type="FunFam" id="1.10.630.10:FF:000022">
    <property type="entry name" value="Taxadiene 5-alpha hydroxylase"/>
    <property type="match status" value="1"/>
</dbReference>
<evidence type="ECO:0000256" key="11">
    <source>
        <dbReference type="RuleBase" id="RU000461"/>
    </source>
</evidence>
<evidence type="ECO:0000256" key="3">
    <source>
        <dbReference type="ARBA" id="ARBA00010617"/>
    </source>
</evidence>
<keyword evidence="6" id="KW-1133">Transmembrane helix</keyword>
<evidence type="ECO:0000256" key="2">
    <source>
        <dbReference type="ARBA" id="ARBA00004167"/>
    </source>
</evidence>
<sequence length="481" mass="55250">MNPYILVLLILPISLFFVFFISRKPEKNGCSNVNCPPGSRGWPLVGESIRYALLGPQKFIDERMEKYSPNVFKTNLFGEKMAVFCGPEGNKILFTNENKLVRSWWPLFVRRPLYDPEFVEAAPVDETTAVMLSSVHTILKIEVLKEYIRTMDSMAREHVESDWASKEVVSALLLLRKYTFNLSCRLFMNVVSDEHVTKLAKHFASVANGIYSVPLDLPGTAYNGAIKGGILLRKELMKIITERRDAMLLENYSNEKSVTGQDFLSRLLLVTDKNGNFMRPKEICNNIIGLLLASFETTSAAATFVLKYLAELPHIYNEVYKEQMEIANSKKEKELLNWEDVLKMKYSWNVLCEVLRLHPTGNGAFREVITDFNFAGFTIQKGMKTHWTAYTTHMNPEYFPDPEKFDPSRFEGNRIAPYTYVPFGGGRRMCPGKEYGRLEILVFMHNIVTNFRLEKVSPKKILYVYPSPMKGVLLRLIPHKK</sequence>
<keyword evidence="10 11" id="KW-0349">Heme</keyword>
<dbReference type="PANTHER" id="PTHR24286:SF53">
    <property type="entry name" value="BETA-AMYRIN 28-OXIDASE-LIKE"/>
    <property type="match status" value="1"/>
</dbReference>
<dbReference type="GO" id="GO:0009805">
    <property type="term" value="P:coumarin biosynthetic process"/>
    <property type="evidence" value="ECO:0007669"/>
    <property type="project" value="UniProtKB-ARBA"/>
</dbReference>
<evidence type="ECO:0000256" key="8">
    <source>
        <dbReference type="ARBA" id="ARBA00023004"/>
    </source>
</evidence>
<dbReference type="SUPFAM" id="SSF48264">
    <property type="entry name" value="Cytochrome P450"/>
    <property type="match status" value="1"/>
</dbReference>
<evidence type="ECO:0000256" key="1">
    <source>
        <dbReference type="ARBA" id="ARBA00001971"/>
    </source>
</evidence>
<comment type="subcellular location">
    <subcellularLocation>
        <location evidence="2">Membrane</location>
        <topology evidence="2">Single-pass membrane protein</topology>
    </subcellularLocation>
</comment>
<dbReference type="CDD" id="cd11043">
    <property type="entry name" value="CYP90-like"/>
    <property type="match status" value="1"/>
</dbReference>
<evidence type="ECO:0000256" key="4">
    <source>
        <dbReference type="ARBA" id="ARBA00022692"/>
    </source>
</evidence>
<dbReference type="InterPro" id="IPR001128">
    <property type="entry name" value="Cyt_P450"/>
</dbReference>
<dbReference type="InterPro" id="IPR036396">
    <property type="entry name" value="Cyt_P450_sf"/>
</dbReference>
<keyword evidence="4" id="KW-0812">Transmembrane</keyword>
<comment type="similarity">
    <text evidence="3 11">Belongs to the cytochrome P450 family.</text>
</comment>
<dbReference type="Pfam" id="PF00067">
    <property type="entry name" value="p450"/>
    <property type="match status" value="1"/>
</dbReference>
<dbReference type="GO" id="GO:0016705">
    <property type="term" value="F:oxidoreductase activity, acting on paired donors, with incorporation or reduction of molecular oxygen"/>
    <property type="evidence" value="ECO:0007669"/>
    <property type="project" value="InterPro"/>
</dbReference>
<feature type="signal peptide" evidence="12">
    <location>
        <begin position="1"/>
        <end position="23"/>
    </location>
</feature>
<dbReference type="PROSITE" id="PS00086">
    <property type="entry name" value="CYTOCHROME_P450"/>
    <property type="match status" value="1"/>
</dbReference>
<evidence type="ECO:0000313" key="13">
    <source>
        <dbReference type="EMBL" id="KAK1371847.1"/>
    </source>
</evidence>
<feature type="binding site" description="axial binding residue" evidence="10">
    <location>
        <position position="430"/>
    </location>
    <ligand>
        <name>heme</name>
        <dbReference type="ChEBI" id="CHEBI:30413"/>
    </ligand>
    <ligandPart>
        <name>Fe</name>
        <dbReference type="ChEBI" id="CHEBI:18248"/>
    </ligandPart>
</feature>
<keyword evidence="8 10" id="KW-0408">Iron</keyword>
<dbReference type="GO" id="GO:0004497">
    <property type="term" value="F:monooxygenase activity"/>
    <property type="evidence" value="ECO:0007669"/>
    <property type="project" value="UniProtKB-KW"/>
</dbReference>
<name>A0AAD8HSV2_9APIA</name>
<reference evidence="13" key="1">
    <citation type="submission" date="2023-02" db="EMBL/GenBank/DDBJ databases">
        <title>Genome of toxic invasive species Heracleum sosnowskyi carries increased number of genes despite the absence of recent whole-genome duplications.</title>
        <authorList>
            <person name="Schelkunov M."/>
            <person name="Shtratnikova V."/>
            <person name="Makarenko M."/>
            <person name="Klepikova A."/>
            <person name="Omelchenko D."/>
            <person name="Novikova G."/>
            <person name="Obukhova E."/>
            <person name="Bogdanov V."/>
            <person name="Penin A."/>
            <person name="Logacheva M."/>
        </authorList>
    </citation>
    <scope>NUCLEOTIDE SEQUENCE</scope>
    <source>
        <strain evidence="13">Hsosn_3</strain>
        <tissue evidence="13">Leaf</tissue>
    </source>
</reference>
<evidence type="ECO:0000256" key="9">
    <source>
        <dbReference type="ARBA" id="ARBA00023136"/>
    </source>
</evidence>
<dbReference type="EMBL" id="JAUIZM010000008">
    <property type="protein sequence ID" value="KAK1371847.1"/>
    <property type="molecule type" value="Genomic_DNA"/>
</dbReference>
<protein>
    <submittedName>
        <fullName evidence="13">Beta-amyrin 28-oxidase</fullName>
    </submittedName>
</protein>
<dbReference type="InterPro" id="IPR002401">
    <property type="entry name" value="Cyt_P450_E_grp-I"/>
</dbReference>
<keyword evidence="14" id="KW-1185">Reference proteome</keyword>
<keyword evidence="7 11" id="KW-0560">Oxidoreductase</keyword>
<keyword evidence="12" id="KW-0732">Signal</keyword>
<evidence type="ECO:0000256" key="12">
    <source>
        <dbReference type="SAM" id="SignalP"/>
    </source>
</evidence>
<keyword evidence="9" id="KW-0472">Membrane</keyword>
<proteinExistence type="inferred from homology"/>
<reference evidence="13" key="2">
    <citation type="submission" date="2023-05" db="EMBL/GenBank/DDBJ databases">
        <authorList>
            <person name="Schelkunov M.I."/>
        </authorList>
    </citation>
    <scope>NUCLEOTIDE SEQUENCE</scope>
    <source>
        <strain evidence="13">Hsosn_3</strain>
        <tissue evidence="13">Leaf</tissue>
    </source>
</reference>
<dbReference type="GO" id="GO:0016020">
    <property type="term" value="C:membrane"/>
    <property type="evidence" value="ECO:0007669"/>
    <property type="project" value="UniProtKB-SubCell"/>
</dbReference>
<gene>
    <name evidence="13" type="ORF">POM88_037939</name>
</gene>
<keyword evidence="11" id="KW-0503">Monooxygenase</keyword>
<dbReference type="PANTHER" id="PTHR24286">
    <property type="entry name" value="CYTOCHROME P450 26"/>
    <property type="match status" value="1"/>
</dbReference>
<evidence type="ECO:0000256" key="10">
    <source>
        <dbReference type="PIRSR" id="PIRSR602401-1"/>
    </source>
</evidence>
<accession>A0AAD8HSV2</accession>
<dbReference type="PRINTS" id="PR00385">
    <property type="entry name" value="P450"/>
</dbReference>
<dbReference type="GO" id="GO:0020037">
    <property type="term" value="F:heme binding"/>
    <property type="evidence" value="ECO:0007669"/>
    <property type="project" value="InterPro"/>
</dbReference>
<feature type="chain" id="PRO_5042066671" evidence="12">
    <location>
        <begin position="24"/>
        <end position="481"/>
    </location>
</feature>
<evidence type="ECO:0000256" key="7">
    <source>
        <dbReference type="ARBA" id="ARBA00023002"/>
    </source>
</evidence>
<comment type="cofactor">
    <cofactor evidence="1 10">
        <name>heme</name>
        <dbReference type="ChEBI" id="CHEBI:30413"/>
    </cofactor>
</comment>
<dbReference type="Proteomes" id="UP001237642">
    <property type="component" value="Unassembled WGS sequence"/>
</dbReference>
<evidence type="ECO:0000256" key="6">
    <source>
        <dbReference type="ARBA" id="ARBA00022989"/>
    </source>
</evidence>
<organism evidence="13 14">
    <name type="scientific">Heracleum sosnowskyi</name>
    <dbReference type="NCBI Taxonomy" id="360622"/>
    <lineage>
        <taxon>Eukaryota</taxon>
        <taxon>Viridiplantae</taxon>
        <taxon>Streptophyta</taxon>
        <taxon>Embryophyta</taxon>
        <taxon>Tracheophyta</taxon>
        <taxon>Spermatophyta</taxon>
        <taxon>Magnoliopsida</taxon>
        <taxon>eudicotyledons</taxon>
        <taxon>Gunneridae</taxon>
        <taxon>Pentapetalae</taxon>
        <taxon>asterids</taxon>
        <taxon>campanulids</taxon>
        <taxon>Apiales</taxon>
        <taxon>Apiaceae</taxon>
        <taxon>Apioideae</taxon>
        <taxon>apioid superclade</taxon>
        <taxon>Tordylieae</taxon>
        <taxon>Tordyliinae</taxon>
        <taxon>Heracleum</taxon>
    </lineage>
</organism>
<dbReference type="Gene3D" id="1.10.630.10">
    <property type="entry name" value="Cytochrome P450"/>
    <property type="match status" value="1"/>
</dbReference>
<dbReference type="InterPro" id="IPR017972">
    <property type="entry name" value="Cyt_P450_CS"/>
</dbReference>
<dbReference type="GO" id="GO:0005506">
    <property type="term" value="F:iron ion binding"/>
    <property type="evidence" value="ECO:0007669"/>
    <property type="project" value="InterPro"/>
</dbReference>
<dbReference type="AlphaFoldDB" id="A0AAD8HSV2"/>
<comment type="caution">
    <text evidence="13">The sequence shown here is derived from an EMBL/GenBank/DDBJ whole genome shotgun (WGS) entry which is preliminary data.</text>
</comment>
<evidence type="ECO:0000256" key="5">
    <source>
        <dbReference type="ARBA" id="ARBA00022723"/>
    </source>
</evidence>